<evidence type="ECO:0000313" key="2">
    <source>
        <dbReference type="EMBL" id="SIQ13573.1"/>
    </source>
</evidence>
<protein>
    <recommendedName>
        <fullName evidence="4">DUF2845 domain-containing protein</fullName>
    </recommendedName>
</protein>
<dbReference type="EMBL" id="FTMN01000002">
    <property type="protein sequence ID" value="SIQ13573.1"/>
    <property type="molecule type" value="Genomic_DNA"/>
</dbReference>
<proteinExistence type="predicted"/>
<dbReference type="AlphaFoldDB" id="A0A1N6QA95"/>
<name>A0A1N6QA95_9GAMM</name>
<dbReference type="Proteomes" id="UP000186895">
    <property type="component" value="Unassembled WGS sequence"/>
</dbReference>
<organism evidence="2 3">
    <name type="scientific">Marinobacterium stanieri</name>
    <dbReference type="NCBI Taxonomy" id="49186"/>
    <lineage>
        <taxon>Bacteria</taxon>
        <taxon>Pseudomonadati</taxon>
        <taxon>Pseudomonadota</taxon>
        <taxon>Gammaproteobacteria</taxon>
        <taxon>Oceanospirillales</taxon>
        <taxon>Oceanospirillaceae</taxon>
        <taxon>Marinobacterium</taxon>
    </lineage>
</organism>
<sequence length="100" mass="10832">MRLVTAVSTAILAAAVSLPATAASVRIDNKIISTGKPASELSSLGRRTYSEMGRVCKRPSNSSCSDSRSGWGRIYQFSKDGRSFTAHVYDGTIVYIKENR</sequence>
<gene>
    <name evidence="2" type="ORF">SAMN05421647_102377</name>
</gene>
<evidence type="ECO:0008006" key="4">
    <source>
        <dbReference type="Google" id="ProtNLM"/>
    </source>
</evidence>
<dbReference type="RefSeq" id="WP_076461807.1">
    <property type="nucleotide sequence ID" value="NZ_FTMN01000002.1"/>
</dbReference>
<accession>A0A1N6QA95</accession>
<evidence type="ECO:0000313" key="3">
    <source>
        <dbReference type="Proteomes" id="UP000186895"/>
    </source>
</evidence>
<evidence type="ECO:0000256" key="1">
    <source>
        <dbReference type="SAM" id="SignalP"/>
    </source>
</evidence>
<feature type="chain" id="PRO_5012862370" description="DUF2845 domain-containing protein" evidence="1">
    <location>
        <begin position="23"/>
        <end position="100"/>
    </location>
</feature>
<keyword evidence="3" id="KW-1185">Reference proteome</keyword>
<keyword evidence="1" id="KW-0732">Signal</keyword>
<feature type="signal peptide" evidence="1">
    <location>
        <begin position="1"/>
        <end position="22"/>
    </location>
</feature>
<reference evidence="2 3" key="1">
    <citation type="submission" date="2017-01" db="EMBL/GenBank/DDBJ databases">
        <authorList>
            <person name="Mah S.A."/>
            <person name="Swanson W.J."/>
            <person name="Moy G.W."/>
            <person name="Vacquier V.D."/>
        </authorList>
    </citation>
    <scope>NUCLEOTIDE SEQUENCE [LARGE SCALE GENOMIC DNA]</scope>
    <source>
        <strain evidence="2 3">DSM 7027</strain>
    </source>
</reference>
<dbReference type="STRING" id="49186.SAMN05421647_102377"/>